<dbReference type="Pfam" id="PF01799">
    <property type="entry name" value="Fer2_2"/>
    <property type="match status" value="1"/>
</dbReference>
<dbReference type="InterPro" id="IPR036884">
    <property type="entry name" value="2Fe-2S-bd_dom_sf"/>
</dbReference>
<dbReference type="SMART" id="SM01008">
    <property type="entry name" value="Ald_Xan_dh_C"/>
    <property type="match status" value="1"/>
</dbReference>
<dbReference type="InterPro" id="IPR036010">
    <property type="entry name" value="2Fe-2S_ferredoxin-like_sf"/>
</dbReference>
<dbReference type="InterPro" id="IPR012675">
    <property type="entry name" value="Beta-grasp_dom_sf"/>
</dbReference>
<dbReference type="Gene3D" id="3.30.365.10">
    <property type="entry name" value="Aldehyde oxidase/xanthine dehydrogenase, molybdopterin binding domain"/>
    <property type="match status" value="4"/>
</dbReference>
<evidence type="ECO:0000259" key="2">
    <source>
        <dbReference type="PROSITE" id="PS51085"/>
    </source>
</evidence>
<dbReference type="InterPro" id="IPR008274">
    <property type="entry name" value="AldOxase/xan_DH_MoCoBD1"/>
</dbReference>
<dbReference type="InterPro" id="IPR037165">
    <property type="entry name" value="AldOxase/xan_DH_Mopterin-bd_sf"/>
</dbReference>
<dbReference type="Pfam" id="PF20256">
    <property type="entry name" value="MoCoBD_2"/>
    <property type="match status" value="2"/>
</dbReference>
<dbReference type="Pfam" id="PF02738">
    <property type="entry name" value="MoCoBD_1"/>
    <property type="match status" value="1"/>
</dbReference>
<dbReference type="Gene3D" id="1.10.150.120">
    <property type="entry name" value="[2Fe-2S]-binding domain"/>
    <property type="match status" value="1"/>
</dbReference>
<organism evidence="3">
    <name type="scientific">freshwater metagenome</name>
    <dbReference type="NCBI Taxonomy" id="449393"/>
    <lineage>
        <taxon>unclassified sequences</taxon>
        <taxon>metagenomes</taxon>
        <taxon>ecological metagenomes</taxon>
    </lineage>
</organism>
<dbReference type="InterPro" id="IPR046867">
    <property type="entry name" value="AldOxase/xan_DH_MoCoBD2"/>
</dbReference>
<dbReference type="SUPFAM" id="SSF54665">
    <property type="entry name" value="CO dehydrogenase molybdoprotein N-domain-like"/>
    <property type="match status" value="1"/>
</dbReference>
<dbReference type="Gene3D" id="3.10.20.30">
    <property type="match status" value="1"/>
</dbReference>
<comment type="similarity">
    <text evidence="1">Belongs to the xanthine dehydrogenase family.</text>
</comment>
<dbReference type="InterPro" id="IPR001041">
    <property type="entry name" value="2Fe-2S_ferredoxin-type"/>
</dbReference>
<dbReference type="Gene3D" id="3.90.1170.50">
    <property type="entry name" value="Aldehyde oxidase/xanthine dehydrogenase, a/b hammerhead"/>
    <property type="match status" value="1"/>
</dbReference>
<protein>
    <submittedName>
        <fullName evidence="3">Unannotated protein</fullName>
    </submittedName>
</protein>
<feature type="domain" description="2Fe-2S ferredoxin-type" evidence="2">
    <location>
        <begin position="16"/>
        <end position="92"/>
    </location>
</feature>
<dbReference type="EMBL" id="CAEZUN010000105">
    <property type="protein sequence ID" value="CAB4604436.1"/>
    <property type="molecule type" value="Genomic_DNA"/>
</dbReference>
<dbReference type="Pfam" id="PF01315">
    <property type="entry name" value="Ald_Xan_dh_C"/>
    <property type="match status" value="1"/>
</dbReference>
<dbReference type="PANTHER" id="PTHR11908:SF157">
    <property type="entry name" value="XANTHINE DEHYDROGENASE SUBUNIT D-RELATED"/>
    <property type="match status" value="1"/>
</dbReference>
<dbReference type="InterPro" id="IPR000674">
    <property type="entry name" value="Ald_Oxase/Xan_DH_a/b"/>
</dbReference>
<dbReference type="PROSITE" id="PS51085">
    <property type="entry name" value="2FE2S_FER_2"/>
    <property type="match status" value="1"/>
</dbReference>
<dbReference type="SUPFAM" id="SSF47741">
    <property type="entry name" value="CO dehydrogenase ISP C-domain like"/>
    <property type="match status" value="1"/>
</dbReference>
<dbReference type="GO" id="GO:0005506">
    <property type="term" value="F:iron ion binding"/>
    <property type="evidence" value="ECO:0007669"/>
    <property type="project" value="InterPro"/>
</dbReference>
<accession>A0A6J6GTL5</accession>
<dbReference type="SUPFAM" id="SSF54292">
    <property type="entry name" value="2Fe-2S ferredoxin-like"/>
    <property type="match status" value="1"/>
</dbReference>
<dbReference type="SUPFAM" id="SSF56003">
    <property type="entry name" value="Molybdenum cofactor-binding domain"/>
    <property type="match status" value="1"/>
</dbReference>
<dbReference type="InterPro" id="IPR036856">
    <property type="entry name" value="Ald_Oxase/Xan_DH_a/b_sf"/>
</dbReference>
<dbReference type="GO" id="GO:0051536">
    <property type="term" value="F:iron-sulfur cluster binding"/>
    <property type="evidence" value="ECO:0007669"/>
    <property type="project" value="InterPro"/>
</dbReference>
<dbReference type="InterPro" id="IPR002888">
    <property type="entry name" value="2Fe-2S-bd"/>
</dbReference>
<dbReference type="PANTHER" id="PTHR11908">
    <property type="entry name" value="XANTHINE DEHYDROGENASE"/>
    <property type="match status" value="1"/>
</dbReference>
<proteinExistence type="inferred from homology"/>
<sequence>MTSHLTATSTSEHSDERVALTVNGIAVTVRNDHPHLLAALREELDITSPKDGCSPTGQCGCCTVLVDGKAIVSCQQSLEKVSGAQITTLEGVSQTERDAFANAFAACGGLQCGFCIPGIVVRAKAQIDKKGADLKREDMARHLGAHLCRCTGYVKILDAIETVAKSQTREMITTGGLGVRVMKLEAEALALGDRGYIDDMRVNGMLHAALVFTEHARADVLGIDVSAALNQPGVKAVFTAADIPGELMMGIIYKDWPVMIPVGGRTSYAGDVLAIVVADSRMNSRNATAAVKVTYNPLSPITDARKAIETNDIAVWKTESNILSKSIYKRGDCDTAISSSDFIAREKFVTQRIEHAFLEPESTLAVPDFSSGSKRLQVYSGGQGVWDDRNDIARMLAIDNSQITVTLVTNGGAFGGKEDMSNQAHASLAAWLLDLPVKCTLTREESFLMHAKRHPIEMDYELACDKNGKLTALRVRAIGDSGAYASVGMKVLERMAGHASGPYQVANIDVEAIAARTNNPVCGAFRGFGANQAQFAMEGVLDRLAEKVGISGWEIRSRNVIKPGMVWGPGQIMDDGCLGAELCLNEIKPQYDAAILAGKAVGLGLGLKNSGLGNGFKEISKAVVHFKDNGRVEVRHGWTEMGQGINTVAAQVVVHELGIDASLIDVIVDTSRELGFGQTTGSRGTLMGAGSVKDACDVARAANFAIGVDHVGEYRVDWTNKMGEPGITNPIIHSTFSYAAQMVVIDRETQKIERVVAVHDVGRIVNPTLCEGQVEGSVHMGLGYALTEEFPSDPVTAFPTNMTLRSLGILRAKDVPKIEVKLIESAQPNSPYGIKGVGEIGLVPTAGAVAAALRELDGQWRNTLPMRRDKQED</sequence>
<name>A0A6J6GTL5_9ZZZZ</name>
<evidence type="ECO:0000313" key="3">
    <source>
        <dbReference type="EMBL" id="CAB4604436.1"/>
    </source>
</evidence>
<gene>
    <name evidence="3" type="ORF">UFOPK1826_00905</name>
</gene>
<dbReference type="AlphaFoldDB" id="A0A6J6GTL5"/>
<reference evidence="3" key="1">
    <citation type="submission" date="2020-05" db="EMBL/GenBank/DDBJ databases">
        <authorList>
            <person name="Chiriac C."/>
            <person name="Salcher M."/>
            <person name="Ghai R."/>
            <person name="Kavagutti S V."/>
        </authorList>
    </citation>
    <scope>NUCLEOTIDE SEQUENCE</scope>
</reference>
<dbReference type="InterPro" id="IPR016208">
    <property type="entry name" value="Ald_Oxase/xanthine_DH-like"/>
</dbReference>
<evidence type="ECO:0000256" key="1">
    <source>
        <dbReference type="ARBA" id="ARBA00006849"/>
    </source>
</evidence>
<dbReference type="GO" id="GO:0016491">
    <property type="term" value="F:oxidoreductase activity"/>
    <property type="evidence" value="ECO:0007669"/>
    <property type="project" value="UniProtKB-KW"/>
</dbReference>